<evidence type="ECO:0000256" key="2">
    <source>
        <dbReference type="ARBA" id="ARBA00022679"/>
    </source>
</evidence>
<evidence type="ECO:0000313" key="8">
    <source>
        <dbReference type="EMBL" id="GGA93516.1"/>
    </source>
</evidence>
<dbReference type="PANTHER" id="PTHR43085">
    <property type="entry name" value="HEXOKINASE FAMILY MEMBER"/>
    <property type="match status" value="1"/>
</dbReference>
<evidence type="ECO:0000256" key="5">
    <source>
        <dbReference type="ARBA" id="ARBA00022840"/>
    </source>
</evidence>
<keyword evidence="2 6" id="KW-0808">Transferase</keyword>
<dbReference type="Gene3D" id="3.40.1190.20">
    <property type="match status" value="1"/>
</dbReference>
<keyword evidence="4 6" id="KW-0418">Kinase</keyword>
<dbReference type="EMBL" id="BMDY01000001">
    <property type="protein sequence ID" value="GGA93516.1"/>
    <property type="molecule type" value="Genomic_DNA"/>
</dbReference>
<dbReference type="PANTHER" id="PTHR43085:SF1">
    <property type="entry name" value="PSEUDOURIDINE KINASE-RELATED"/>
    <property type="match status" value="1"/>
</dbReference>
<protein>
    <submittedName>
        <fullName evidence="8">Aminoimidazole riboside kinase</fullName>
    </submittedName>
</protein>
<dbReference type="InterPro" id="IPR050306">
    <property type="entry name" value="PfkB_Carbo_kinase"/>
</dbReference>
<dbReference type="CDD" id="cd01167">
    <property type="entry name" value="bac_FRK"/>
    <property type="match status" value="1"/>
</dbReference>
<dbReference type="PRINTS" id="PR00990">
    <property type="entry name" value="RIBOKINASE"/>
</dbReference>
<comment type="similarity">
    <text evidence="1 6">Belongs to the carbohydrate kinase PfkB family.</text>
</comment>
<dbReference type="SUPFAM" id="SSF53613">
    <property type="entry name" value="Ribokinase-like"/>
    <property type="match status" value="1"/>
</dbReference>
<dbReference type="PROSITE" id="PS00584">
    <property type="entry name" value="PFKB_KINASES_2"/>
    <property type="match status" value="1"/>
</dbReference>
<proteinExistence type="inferred from homology"/>
<evidence type="ECO:0000313" key="9">
    <source>
        <dbReference type="Proteomes" id="UP000651977"/>
    </source>
</evidence>
<evidence type="ECO:0000259" key="7">
    <source>
        <dbReference type="Pfam" id="PF00294"/>
    </source>
</evidence>
<dbReference type="InterPro" id="IPR011611">
    <property type="entry name" value="PfkB_dom"/>
</dbReference>
<keyword evidence="3" id="KW-0547">Nucleotide-binding</keyword>
<dbReference type="RefSeq" id="WP_055731882.1">
    <property type="nucleotide sequence ID" value="NZ_BMDY01000001.1"/>
</dbReference>
<feature type="domain" description="Carbohydrate kinase PfkB" evidence="7">
    <location>
        <begin position="25"/>
        <end position="299"/>
    </location>
</feature>
<dbReference type="InterPro" id="IPR002139">
    <property type="entry name" value="Ribo/fructo_kinase"/>
</dbReference>
<evidence type="ECO:0000256" key="4">
    <source>
        <dbReference type="ARBA" id="ARBA00022777"/>
    </source>
</evidence>
<keyword evidence="9" id="KW-1185">Reference proteome</keyword>
<accession>A0ABQ1HVJ4</accession>
<evidence type="ECO:0000256" key="3">
    <source>
        <dbReference type="ARBA" id="ARBA00022741"/>
    </source>
</evidence>
<gene>
    <name evidence="8" type="ORF">GCM10007414_02780</name>
</gene>
<dbReference type="InterPro" id="IPR029056">
    <property type="entry name" value="Ribokinase-like"/>
</dbReference>
<dbReference type="InterPro" id="IPR002173">
    <property type="entry name" value="Carboh/pur_kinase_PfkB_CS"/>
</dbReference>
<organism evidence="8 9">
    <name type="scientific">Agarivorans gilvus</name>
    <dbReference type="NCBI Taxonomy" id="680279"/>
    <lineage>
        <taxon>Bacteria</taxon>
        <taxon>Pseudomonadati</taxon>
        <taxon>Pseudomonadota</taxon>
        <taxon>Gammaproteobacteria</taxon>
        <taxon>Alteromonadales</taxon>
        <taxon>Alteromonadaceae</taxon>
        <taxon>Agarivorans</taxon>
    </lineage>
</organism>
<reference evidence="9" key="1">
    <citation type="journal article" date="2019" name="Int. J. Syst. Evol. Microbiol.">
        <title>The Global Catalogue of Microorganisms (GCM) 10K type strain sequencing project: providing services to taxonomists for standard genome sequencing and annotation.</title>
        <authorList>
            <consortium name="The Broad Institute Genomics Platform"/>
            <consortium name="The Broad Institute Genome Sequencing Center for Infectious Disease"/>
            <person name="Wu L."/>
            <person name="Ma J."/>
        </authorList>
    </citation>
    <scope>NUCLEOTIDE SEQUENCE [LARGE SCALE GENOMIC DNA]</scope>
    <source>
        <strain evidence="9">CGMCC 1.10131</strain>
    </source>
</reference>
<keyword evidence="5" id="KW-0067">ATP-binding</keyword>
<comment type="caution">
    <text evidence="8">The sequence shown here is derived from an EMBL/GenBank/DDBJ whole genome shotgun (WGS) entry which is preliminary data.</text>
</comment>
<evidence type="ECO:0000256" key="6">
    <source>
        <dbReference type="RuleBase" id="RU003704"/>
    </source>
</evidence>
<dbReference type="GO" id="GO:0016301">
    <property type="term" value="F:kinase activity"/>
    <property type="evidence" value="ECO:0007669"/>
    <property type="project" value="UniProtKB-KW"/>
</dbReference>
<dbReference type="PROSITE" id="PS00583">
    <property type="entry name" value="PFKB_KINASES_1"/>
    <property type="match status" value="1"/>
</dbReference>
<dbReference type="Proteomes" id="UP000651977">
    <property type="component" value="Unassembled WGS sequence"/>
</dbReference>
<dbReference type="Pfam" id="PF00294">
    <property type="entry name" value="PfkB"/>
    <property type="match status" value="1"/>
</dbReference>
<dbReference type="NCBIfam" id="NF006957">
    <property type="entry name" value="PRK09434.1"/>
    <property type="match status" value="1"/>
</dbReference>
<evidence type="ECO:0000256" key="1">
    <source>
        <dbReference type="ARBA" id="ARBA00010688"/>
    </source>
</evidence>
<name>A0ABQ1HVJ4_9ALTE</name>
<sequence>MTSVKVWNLGDAVVDLLPEKDGLLRMCPGGAPANVAVALARLGVSSGFIGRVGDDPMGKMVSKTLADEGVDISCLSFDPQQRTSTVLVSLDEAGEREFTFLVQPSADQFLATEHLPEFQAEQWLQLSSIALVAERCRQTAIEAAKRCRAAGGWVFFDLNLRPMLWSSPEQMREQIQAFLVYCDVVKFSEEEALWLSGCADLAQARDYLQTQLTIPLILSLGEQGSQLVFDGETQAVAAKPVAKVVDTTGAGDAFVGGVLAHLSQYPHWQEQSLLLEALALGNQSGGLAVGEKGAMSALPYKQ</sequence>